<protein>
    <submittedName>
        <fullName evidence="1">Unannotated protein</fullName>
    </submittedName>
</protein>
<reference evidence="1" key="1">
    <citation type="submission" date="2020-05" db="EMBL/GenBank/DDBJ databases">
        <authorList>
            <person name="Chiriac C."/>
            <person name="Salcher M."/>
            <person name="Ghai R."/>
            <person name="Kavagutti S V."/>
        </authorList>
    </citation>
    <scope>NUCLEOTIDE SEQUENCE</scope>
</reference>
<proteinExistence type="predicted"/>
<evidence type="ECO:0000313" key="1">
    <source>
        <dbReference type="EMBL" id="CAB4883279.1"/>
    </source>
</evidence>
<accession>A0A6J7ET35</accession>
<name>A0A6J7ET35_9ZZZZ</name>
<dbReference type="AlphaFoldDB" id="A0A6J7ET35"/>
<gene>
    <name evidence="1" type="ORF">UFOPK3444_01650</name>
</gene>
<sequence>MGAGGSNVRFDGRFGVFATGLLLVQTKVRPACYSALLD</sequence>
<organism evidence="1">
    <name type="scientific">freshwater metagenome</name>
    <dbReference type="NCBI Taxonomy" id="449393"/>
    <lineage>
        <taxon>unclassified sequences</taxon>
        <taxon>metagenomes</taxon>
        <taxon>ecological metagenomes</taxon>
    </lineage>
</organism>
<dbReference type="EMBL" id="CAFBLU010000060">
    <property type="protein sequence ID" value="CAB4883279.1"/>
    <property type="molecule type" value="Genomic_DNA"/>
</dbReference>